<accession>A0A917QBQ7</accession>
<feature type="chain" id="PRO_5037065325" evidence="1">
    <location>
        <begin position="28"/>
        <end position="162"/>
    </location>
</feature>
<evidence type="ECO:0000259" key="2">
    <source>
        <dbReference type="Pfam" id="PF05239"/>
    </source>
</evidence>
<feature type="domain" description="PRC-barrel" evidence="2">
    <location>
        <begin position="62"/>
        <end position="123"/>
    </location>
</feature>
<sequence length="162" mass="17037">MTMFRTTLGSALALAAATALSTAPVHAQMVTETAPMTTPMTETAPMETTGALGGISTVFATADDLDDVEVYGINGEEIGEVEEIVVGADGTHYIVLEVGGFLGIGDDDVAIPMDRFAARGEESLVLVSMTEDELEAMAEYEEGDAGYTVLDGMSPIEMRMME</sequence>
<dbReference type="InterPro" id="IPR027275">
    <property type="entry name" value="PRC-brl_dom"/>
</dbReference>
<keyword evidence="1" id="KW-0732">Signal</keyword>
<dbReference type="InterPro" id="IPR011033">
    <property type="entry name" value="PRC_barrel-like_sf"/>
</dbReference>
<evidence type="ECO:0000256" key="1">
    <source>
        <dbReference type="SAM" id="SignalP"/>
    </source>
</evidence>
<evidence type="ECO:0000313" key="3">
    <source>
        <dbReference type="EMBL" id="GGK43012.1"/>
    </source>
</evidence>
<evidence type="ECO:0000313" key="4">
    <source>
        <dbReference type="Proteomes" id="UP000600449"/>
    </source>
</evidence>
<proteinExistence type="predicted"/>
<dbReference type="EMBL" id="BMMF01000010">
    <property type="protein sequence ID" value="GGK43012.1"/>
    <property type="molecule type" value="Genomic_DNA"/>
</dbReference>
<name>A0A917QBQ7_9HYPH</name>
<dbReference type="PANTHER" id="PTHR36505:SF1">
    <property type="entry name" value="BLR1072 PROTEIN"/>
    <property type="match status" value="1"/>
</dbReference>
<feature type="signal peptide" evidence="1">
    <location>
        <begin position="1"/>
        <end position="27"/>
    </location>
</feature>
<dbReference type="RefSeq" id="WP_188914323.1">
    <property type="nucleotide sequence ID" value="NZ_BMMF01000010.1"/>
</dbReference>
<keyword evidence="4" id="KW-1185">Reference proteome</keyword>
<dbReference type="Pfam" id="PF05239">
    <property type="entry name" value="PRC"/>
    <property type="match status" value="1"/>
</dbReference>
<protein>
    <submittedName>
        <fullName evidence="3">Photosystem reaction center subunit H</fullName>
    </submittedName>
</protein>
<organism evidence="3 4">
    <name type="scientific">Salinarimonas ramus</name>
    <dbReference type="NCBI Taxonomy" id="690164"/>
    <lineage>
        <taxon>Bacteria</taxon>
        <taxon>Pseudomonadati</taxon>
        <taxon>Pseudomonadota</taxon>
        <taxon>Alphaproteobacteria</taxon>
        <taxon>Hyphomicrobiales</taxon>
        <taxon>Salinarimonadaceae</taxon>
        <taxon>Salinarimonas</taxon>
    </lineage>
</organism>
<dbReference type="Gene3D" id="2.30.30.240">
    <property type="entry name" value="PRC-barrel domain"/>
    <property type="match status" value="1"/>
</dbReference>
<dbReference type="PANTHER" id="PTHR36505">
    <property type="entry name" value="BLR1072 PROTEIN"/>
    <property type="match status" value="1"/>
</dbReference>
<dbReference type="AlphaFoldDB" id="A0A917QBQ7"/>
<dbReference type="Proteomes" id="UP000600449">
    <property type="component" value="Unassembled WGS sequence"/>
</dbReference>
<comment type="caution">
    <text evidence="3">The sequence shown here is derived from an EMBL/GenBank/DDBJ whole genome shotgun (WGS) entry which is preliminary data.</text>
</comment>
<gene>
    <name evidence="3" type="ORF">GCM10011322_32640</name>
</gene>
<dbReference type="SUPFAM" id="SSF50346">
    <property type="entry name" value="PRC-barrel domain"/>
    <property type="match status" value="1"/>
</dbReference>
<reference evidence="3 4" key="1">
    <citation type="journal article" date="2014" name="Int. J. Syst. Evol. Microbiol.">
        <title>Complete genome sequence of Corynebacterium casei LMG S-19264T (=DSM 44701T), isolated from a smear-ripened cheese.</title>
        <authorList>
            <consortium name="US DOE Joint Genome Institute (JGI-PGF)"/>
            <person name="Walter F."/>
            <person name="Albersmeier A."/>
            <person name="Kalinowski J."/>
            <person name="Ruckert C."/>
        </authorList>
    </citation>
    <scope>NUCLEOTIDE SEQUENCE [LARGE SCALE GENOMIC DNA]</scope>
    <source>
        <strain evidence="3 4">CGMCC 1.9161</strain>
    </source>
</reference>